<feature type="compositionally biased region" description="Polar residues" evidence="5">
    <location>
        <begin position="377"/>
        <end position="387"/>
    </location>
</feature>
<dbReference type="GO" id="GO:0003677">
    <property type="term" value="F:DNA binding"/>
    <property type="evidence" value="ECO:0007669"/>
    <property type="project" value="InterPro"/>
</dbReference>
<gene>
    <name evidence="7" type="ORF">OLEA9_A117934</name>
</gene>
<sequence length="640" mass="70794">MICHNQMRKPYTITKQREKYTEEEHNRFLEALKLYGVLGKHIGTKTVVQIRSHAQIFFTKLEREALIKRVPIKRTKEQFAEEYQDEDSSCEVFTLLKTDSCSFPSSEIENSSAALISTRQLCTFREFIPFLKEANNLDETTESHVTTDVKRHQMNESDDKQVFQDDNSFNTANLGNPHLLLEKSVHGKIINELDQSANVHVSMHIIDGSLSMNTENVSSGMSFPESMFHHINGVHGHSSLSSSTTSEHHMNASTTSFIQAFPSSHSTINPIQNQDDYGSYLHTLPIFSSLIVSALLQNPAAHAAASFTATLRPCTNMEVLPDYTAGTAGGFQLRQINSTPSIEAIAAATVAAATAWWAAHGLFPLCSPFQSGFTGTPASVSATPIDSSQDRAADNGRRENTHDPSLGGQQLEPESSEAFQKRHSALKSPTLSTSDSVESKGAKLNTGLTANETEKATNAAEVNDSNNLTSRKQVDRSSCGSNTSSSSEVEDDAPDKHVQDKEESTDLDVNHLSGDFSNRHSRSAITVSDSWKEVSEEGRMAFRALFTRDGMKDNDKESAEEKDEHRLHLDCNGKTWGAFLQNQELNKDSSFIGENKEDSGLSFKPYKRCSVESKENQVAVNRHNEEKGPKRVRLETKAPT</sequence>
<feature type="compositionally biased region" description="Polar residues" evidence="5">
    <location>
        <begin position="427"/>
        <end position="436"/>
    </location>
</feature>
<keyword evidence="4" id="KW-0539">Nucleus</keyword>
<dbReference type="NCBIfam" id="TIGR01557">
    <property type="entry name" value="myb_SHAQKYF"/>
    <property type="match status" value="1"/>
</dbReference>
<dbReference type="GO" id="GO:0005634">
    <property type="term" value="C:nucleus"/>
    <property type="evidence" value="ECO:0007669"/>
    <property type="project" value="UniProtKB-SubCell"/>
</dbReference>
<dbReference type="EMBL" id="CACTIH010007261">
    <property type="protein sequence ID" value="CAA3006526.1"/>
    <property type="molecule type" value="Genomic_DNA"/>
</dbReference>
<comment type="caution">
    <text evidence="7">The sequence shown here is derived from an EMBL/GenBank/DDBJ whole genome shotgun (WGS) entry which is preliminary data.</text>
</comment>
<evidence type="ECO:0000259" key="6">
    <source>
        <dbReference type="PROSITE" id="PS51294"/>
    </source>
</evidence>
<dbReference type="AlphaFoldDB" id="A0A8S0TNV1"/>
<dbReference type="Proteomes" id="UP000594638">
    <property type="component" value="Unassembled WGS sequence"/>
</dbReference>
<dbReference type="OrthoDB" id="118550at2759"/>
<feature type="compositionally biased region" description="Basic and acidic residues" evidence="5">
    <location>
        <begin position="622"/>
        <end position="640"/>
    </location>
</feature>
<feature type="compositionally biased region" description="Basic and acidic residues" evidence="5">
    <location>
        <begin position="494"/>
        <end position="504"/>
    </location>
</feature>
<keyword evidence="2" id="KW-0805">Transcription regulation</keyword>
<dbReference type="PANTHER" id="PTHR12802">
    <property type="entry name" value="SWI/SNF COMPLEX-RELATED"/>
    <property type="match status" value="1"/>
</dbReference>
<dbReference type="InterPro" id="IPR006447">
    <property type="entry name" value="Myb_dom_plants"/>
</dbReference>
<proteinExistence type="predicted"/>
<feature type="region of interest" description="Disordered" evidence="5">
    <location>
        <begin position="613"/>
        <end position="640"/>
    </location>
</feature>
<feature type="compositionally biased region" description="Low complexity" evidence="5">
    <location>
        <begin position="477"/>
        <end position="487"/>
    </location>
</feature>
<dbReference type="CDD" id="cd00167">
    <property type="entry name" value="SANT"/>
    <property type="match status" value="1"/>
</dbReference>
<dbReference type="SMART" id="SM00717">
    <property type="entry name" value="SANT"/>
    <property type="match status" value="1"/>
</dbReference>
<evidence type="ECO:0000256" key="1">
    <source>
        <dbReference type="ARBA" id="ARBA00004123"/>
    </source>
</evidence>
<dbReference type="SUPFAM" id="SSF46689">
    <property type="entry name" value="Homeodomain-like"/>
    <property type="match status" value="1"/>
</dbReference>
<reference evidence="7 8" key="1">
    <citation type="submission" date="2019-12" db="EMBL/GenBank/DDBJ databases">
        <authorList>
            <person name="Alioto T."/>
            <person name="Alioto T."/>
            <person name="Gomez Garrido J."/>
        </authorList>
    </citation>
    <scope>NUCLEOTIDE SEQUENCE [LARGE SCALE GENOMIC DNA]</scope>
</reference>
<organism evidence="7 8">
    <name type="scientific">Olea europaea subsp. europaea</name>
    <dbReference type="NCBI Taxonomy" id="158383"/>
    <lineage>
        <taxon>Eukaryota</taxon>
        <taxon>Viridiplantae</taxon>
        <taxon>Streptophyta</taxon>
        <taxon>Embryophyta</taxon>
        <taxon>Tracheophyta</taxon>
        <taxon>Spermatophyta</taxon>
        <taxon>Magnoliopsida</taxon>
        <taxon>eudicotyledons</taxon>
        <taxon>Gunneridae</taxon>
        <taxon>Pentapetalae</taxon>
        <taxon>asterids</taxon>
        <taxon>lamiids</taxon>
        <taxon>Lamiales</taxon>
        <taxon>Oleaceae</taxon>
        <taxon>Oleeae</taxon>
        <taxon>Olea</taxon>
    </lineage>
</organism>
<evidence type="ECO:0000256" key="3">
    <source>
        <dbReference type="ARBA" id="ARBA00023163"/>
    </source>
</evidence>
<evidence type="ECO:0000256" key="5">
    <source>
        <dbReference type="SAM" id="MobiDB-lite"/>
    </source>
</evidence>
<dbReference type="InterPro" id="IPR001005">
    <property type="entry name" value="SANT/Myb"/>
</dbReference>
<name>A0A8S0TNV1_OLEEU</name>
<feature type="region of interest" description="Disordered" evidence="5">
    <location>
        <begin position="377"/>
        <end position="517"/>
    </location>
</feature>
<dbReference type="PANTHER" id="PTHR12802:SF174">
    <property type="entry name" value="LATE ELONGATED HYPOCOTYL-LIKE PROTEIN"/>
    <property type="match status" value="1"/>
</dbReference>
<dbReference type="Pfam" id="PF00249">
    <property type="entry name" value="Myb_DNA-binding"/>
    <property type="match status" value="1"/>
</dbReference>
<feature type="compositionally biased region" description="Basic and acidic residues" evidence="5">
    <location>
        <begin position="388"/>
        <end position="402"/>
    </location>
</feature>
<keyword evidence="3" id="KW-0804">Transcription</keyword>
<accession>A0A8S0TNV1</accession>
<dbReference type="Gramene" id="OE9A117934T8">
    <property type="protein sequence ID" value="OE9A117934C8"/>
    <property type="gene ID" value="OE9A117934"/>
</dbReference>
<dbReference type="InterPro" id="IPR017930">
    <property type="entry name" value="Myb_dom"/>
</dbReference>
<evidence type="ECO:0000256" key="4">
    <source>
        <dbReference type="ARBA" id="ARBA00023242"/>
    </source>
</evidence>
<dbReference type="InterPro" id="IPR009057">
    <property type="entry name" value="Homeodomain-like_sf"/>
</dbReference>
<protein>
    <submittedName>
        <fullName evidence="7">LHY-like isoform X1</fullName>
    </submittedName>
</protein>
<evidence type="ECO:0000313" key="8">
    <source>
        <dbReference type="Proteomes" id="UP000594638"/>
    </source>
</evidence>
<evidence type="ECO:0000256" key="2">
    <source>
        <dbReference type="ARBA" id="ARBA00023015"/>
    </source>
</evidence>
<keyword evidence="8" id="KW-1185">Reference proteome</keyword>
<dbReference type="Gene3D" id="1.10.10.60">
    <property type="entry name" value="Homeodomain-like"/>
    <property type="match status" value="1"/>
</dbReference>
<feature type="domain" description="HTH myb-type" evidence="6">
    <location>
        <begin position="12"/>
        <end position="62"/>
    </location>
</feature>
<comment type="subcellular location">
    <subcellularLocation>
        <location evidence="1">Nucleus</location>
    </subcellularLocation>
</comment>
<evidence type="ECO:0000313" key="7">
    <source>
        <dbReference type="EMBL" id="CAA3006526.1"/>
    </source>
</evidence>
<dbReference type="PROSITE" id="PS51294">
    <property type="entry name" value="HTH_MYB"/>
    <property type="match status" value="1"/>
</dbReference>